<dbReference type="CDD" id="cd00771">
    <property type="entry name" value="ThrRS_core"/>
    <property type="match status" value="1"/>
</dbReference>
<dbReference type="InterPro" id="IPR002314">
    <property type="entry name" value="aa-tRNA-synt_IIb"/>
</dbReference>
<evidence type="ECO:0000259" key="11">
    <source>
        <dbReference type="PROSITE" id="PS50862"/>
    </source>
</evidence>
<dbReference type="EMBL" id="KI966457">
    <property type="protein sequence ID" value="EWC43643.1"/>
    <property type="molecule type" value="Genomic_DNA"/>
</dbReference>
<dbReference type="InterPro" id="IPR006195">
    <property type="entry name" value="aa-tRNA-synth_II"/>
</dbReference>
<dbReference type="GO" id="GO:0004829">
    <property type="term" value="F:threonine-tRNA ligase activity"/>
    <property type="evidence" value="ECO:0007669"/>
    <property type="project" value="UniProtKB-EC"/>
</dbReference>
<gene>
    <name evidence="12" type="ORF">DRE_01530</name>
</gene>
<comment type="similarity">
    <text evidence="1">Belongs to the class-II aminoacyl-tRNA synthetase family.</text>
</comment>
<dbReference type="PRINTS" id="PR01047">
    <property type="entry name" value="TRNASYNTHTHR"/>
</dbReference>
<dbReference type="PANTHER" id="PTHR11451:SF50">
    <property type="entry name" value="THREONINE--TRNA LIGASE, MITOCHONDRIAL"/>
    <property type="match status" value="1"/>
</dbReference>
<dbReference type="PROSITE" id="PS50862">
    <property type="entry name" value="AA_TRNA_LIGASE_II"/>
    <property type="match status" value="1"/>
</dbReference>
<dbReference type="SUPFAM" id="SSF55681">
    <property type="entry name" value="Class II aaRS and biotin synthetases"/>
    <property type="match status" value="1"/>
</dbReference>
<keyword evidence="10" id="KW-0175">Coiled coil</keyword>
<dbReference type="OrthoDB" id="5423599at2759"/>
<reference evidence="12 13" key="1">
    <citation type="submission" date="2013-05" db="EMBL/GenBank/DDBJ databases">
        <title>Drechslerella stenobrocha genome reveals carnivorous origination and mechanical trapping mechanism of predatory fungi.</title>
        <authorList>
            <person name="Liu X."/>
            <person name="Zhang W."/>
            <person name="Liu K."/>
        </authorList>
    </citation>
    <scope>NUCLEOTIDE SEQUENCE [LARGE SCALE GENOMIC DNA]</scope>
    <source>
        <strain evidence="12 13">248</strain>
    </source>
</reference>
<dbReference type="Proteomes" id="UP000024837">
    <property type="component" value="Unassembled WGS sequence"/>
</dbReference>
<evidence type="ECO:0000256" key="6">
    <source>
        <dbReference type="ARBA" id="ARBA00022917"/>
    </source>
</evidence>
<dbReference type="InterPro" id="IPR002320">
    <property type="entry name" value="Thr-tRNA-ligase_IIa"/>
</dbReference>
<keyword evidence="6" id="KW-0648">Protein biosynthesis</keyword>
<evidence type="ECO:0000256" key="8">
    <source>
        <dbReference type="ARBA" id="ARBA00031900"/>
    </source>
</evidence>
<comment type="catalytic activity">
    <reaction evidence="9">
        <text>tRNA(Thr) + L-threonine + ATP = L-threonyl-tRNA(Thr) + AMP + diphosphate + H(+)</text>
        <dbReference type="Rhea" id="RHEA:24624"/>
        <dbReference type="Rhea" id="RHEA-COMP:9670"/>
        <dbReference type="Rhea" id="RHEA-COMP:9704"/>
        <dbReference type="ChEBI" id="CHEBI:15378"/>
        <dbReference type="ChEBI" id="CHEBI:30616"/>
        <dbReference type="ChEBI" id="CHEBI:33019"/>
        <dbReference type="ChEBI" id="CHEBI:57926"/>
        <dbReference type="ChEBI" id="CHEBI:78442"/>
        <dbReference type="ChEBI" id="CHEBI:78534"/>
        <dbReference type="ChEBI" id="CHEBI:456215"/>
        <dbReference type="EC" id="6.1.1.3"/>
    </reaction>
</comment>
<keyword evidence="4" id="KW-0547">Nucleotide-binding</keyword>
<dbReference type="GO" id="GO:0005524">
    <property type="term" value="F:ATP binding"/>
    <property type="evidence" value="ECO:0007669"/>
    <property type="project" value="UniProtKB-KW"/>
</dbReference>
<dbReference type="InterPro" id="IPR036621">
    <property type="entry name" value="Anticodon-bd_dom_sf"/>
</dbReference>
<evidence type="ECO:0000256" key="3">
    <source>
        <dbReference type="ARBA" id="ARBA00022598"/>
    </source>
</evidence>
<organism evidence="12 13">
    <name type="scientific">Drechslerella stenobrocha 248</name>
    <dbReference type="NCBI Taxonomy" id="1043628"/>
    <lineage>
        <taxon>Eukaryota</taxon>
        <taxon>Fungi</taxon>
        <taxon>Dikarya</taxon>
        <taxon>Ascomycota</taxon>
        <taxon>Pezizomycotina</taxon>
        <taxon>Orbiliomycetes</taxon>
        <taxon>Orbiliales</taxon>
        <taxon>Orbiliaceae</taxon>
        <taxon>Drechslerella</taxon>
    </lineage>
</organism>
<dbReference type="GO" id="GO:0005739">
    <property type="term" value="C:mitochondrion"/>
    <property type="evidence" value="ECO:0007669"/>
    <property type="project" value="EnsemblFungi"/>
</dbReference>
<evidence type="ECO:0000256" key="7">
    <source>
        <dbReference type="ARBA" id="ARBA00023146"/>
    </source>
</evidence>
<keyword evidence="13" id="KW-1185">Reference proteome</keyword>
<name>W7HUY1_9PEZI</name>
<evidence type="ECO:0000256" key="9">
    <source>
        <dbReference type="ARBA" id="ARBA00049515"/>
    </source>
</evidence>
<dbReference type="HOGENOM" id="CLU_008554_2_0_1"/>
<evidence type="ECO:0000256" key="4">
    <source>
        <dbReference type="ARBA" id="ARBA00022741"/>
    </source>
</evidence>
<evidence type="ECO:0000256" key="10">
    <source>
        <dbReference type="SAM" id="Coils"/>
    </source>
</evidence>
<dbReference type="SUPFAM" id="SSF52954">
    <property type="entry name" value="Class II aaRS ABD-related"/>
    <property type="match status" value="1"/>
</dbReference>
<keyword evidence="5" id="KW-0067">ATP-binding</keyword>
<accession>W7HUY1</accession>
<evidence type="ECO:0000313" key="12">
    <source>
        <dbReference type="EMBL" id="EWC43643.1"/>
    </source>
</evidence>
<keyword evidence="7" id="KW-0030">Aminoacyl-tRNA synthetase</keyword>
<dbReference type="Gene3D" id="3.30.930.10">
    <property type="entry name" value="Bira Bifunctional Protein, Domain 2"/>
    <property type="match status" value="1"/>
</dbReference>
<evidence type="ECO:0000256" key="5">
    <source>
        <dbReference type="ARBA" id="ARBA00022840"/>
    </source>
</evidence>
<evidence type="ECO:0000313" key="13">
    <source>
        <dbReference type="Proteomes" id="UP000024837"/>
    </source>
</evidence>
<dbReference type="InterPro" id="IPR033728">
    <property type="entry name" value="ThrRS_core"/>
</dbReference>
<keyword evidence="3" id="KW-0436">Ligase</keyword>
<sequence length="554" mass="62819">MKRLKLPSFATSRILARPLVRPALYRLRLPSDGQHRHLSPGAWRCCSSHGAEPADIPRAAATTTTTIADTTTPAGLETNSKKPIERALSGKHALYGLKPESPGSPVLYVNGTRIFNRLVEFLRAQYTLYGYQEVNTPLMYKNALWRQSGHLENFADDMFQIVNRKERHALGRAMDEDERFSLKPMNCPGHCLVYQTMNPGWRELPLRLAEFAPLHRDEVPSALTGLTRVRRFHQDDAHIFCRPEQIQEEVTATLAMLDTVYAVFGMTDYKFLLSTRPESKYVGTEEEWARAEDALKGCLAATGREWTVNAGDGAFYGPKIDVILKDAKGRYHQTATVQLDFQLPRKFELVYKTPQVGSHSSKDGKAATEVEEQAEQAEQEIEGRNEKIEEERIEEKVEGEIEGKAKSQYENLLEQGFEVPVIVHRALFGSLERFMALLIERYGVRWPFWLSPHQAVVIPTSGKPEVLAFAQQSLGARTFYVDVMDSEQKGLRKKLALAKTSGAYNVVVVLGPAEARDGLLKYEVYREGKYVQAEERLTPAELYARFMEMEREFQ</sequence>
<dbReference type="InterPro" id="IPR045864">
    <property type="entry name" value="aa-tRNA-synth_II/BPL/LPL"/>
</dbReference>
<dbReference type="GO" id="GO:0070159">
    <property type="term" value="P:mitochondrial threonyl-tRNA aminoacylation"/>
    <property type="evidence" value="ECO:0007669"/>
    <property type="project" value="EnsemblFungi"/>
</dbReference>
<dbReference type="Gene3D" id="3.40.50.800">
    <property type="entry name" value="Anticodon-binding domain"/>
    <property type="match status" value="1"/>
</dbReference>
<protein>
    <recommendedName>
        <fullName evidence="2">threonine--tRNA ligase</fullName>
        <ecNumber evidence="2">6.1.1.3</ecNumber>
    </recommendedName>
    <alternativeName>
        <fullName evidence="8">Threonyl-tRNA synthetase</fullName>
    </alternativeName>
</protein>
<dbReference type="PANTHER" id="PTHR11451">
    <property type="entry name" value="THREONINE-TRNA LIGASE"/>
    <property type="match status" value="1"/>
</dbReference>
<dbReference type="EC" id="6.1.1.3" evidence="2"/>
<feature type="domain" description="Aminoacyl-transfer RNA synthetases class-II family profile" evidence="11">
    <location>
        <begin position="111"/>
        <end position="459"/>
    </location>
</feature>
<evidence type="ECO:0000256" key="1">
    <source>
        <dbReference type="ARBA" id="ARBA00008226"/>
    </source>
</evidence>
<dbReference type="AlphaFoldDB" id="W7HUY1"/>
<evidence type="ECO:0000256" key="2">
    <source>
        <dbReference type="ARBA" id="ARBA00013163"/>
    </source>
</evidence>
<dbReference type="Pfam" id="PF00587">
    <property type="entry name" value="tRNA-synt_2b"/>
    <property type="match status" value="1"/>
</dbReference>
<feature type="coiled-coil region" evidence="10">
    <location>
        <begin position="367"/>
        <end position="398"/>
    </location>
</feature>
<proteinExistence type="inferred from homology"/>